<gene>
    <name evidence="6" type="ORF">KO508_03255</name>
</gene>
<keyword evidence="1" id="KW-0998">Cell outer membrane</keyword>
<evidence type="ECO:0000259" key="4">
    <source>
        <dbReference type="Pfam" id="PF00593"/>
    </source>
</evidence>
<evidence type="ECO:0000256" key="2">
    <source>
        <dbReference type="RuleBase" id="RU003357"/>
    </source>
</evidence>
<evidence type="ECO:0000256" key="3">
    <source>
        <dbReference type="SAM" id="SignalP"/>
    </source>
</evidence>
<evidence type="ECO:0000259" key="5">
    <source>
        <dbReference type="Pfam" id="PF07715"/>
    </source>
</evidence>
<dbReference type="PANTHER" id="PTHR30069">
    <property type="entry name" value="TONB-DEPENDENT OUTER MEMBRANE RECEPTOR"/>
    <property type="match status" value="1"/>
</dbReference>
<comment type="caution">
    <text evidence="6">The sequence shown here is derived from an EMBL/GenBank/DDBJ whole genome shotgun (WGS) entry which is preliminary data.</text>
</comment>
<keyword evidence="6" id="KW-0675">Receptor</keyword>
<keyword evidence="2" id="KW-0798">TonB box</keyword>
<organism evidence="6 7">
    <name type="scientific">Marinobacter salexigens</name>
    <dbReference type="NCBI Taxonomy" id="1925763"/>
    <lineage>
        <taxon>Bacteria</taxon>
        <taxon>Pseudomonadati</taxon>
        <taxon>Pseudomonadota</taxon>
        <taxon>Gammaproteobacteria</taxon>
        <taxon>Pseudomonadales</taxon>
        <taxon>Marinobacteraceae</taxon>
        <taxon>Marinobacter</taxon>
    </lineage>
</organism>
<evidence type="ECO:0000313" key="6">
    <source>
        <dbReference type="EMBL" id="MBU2873015.1"/>
    </source>
</evidence>
<sequence length="713" mass="78842">MSQINTISSLLLAAVATPFAITAIAQETPVATELKPLEVSATRQGIAVDELAHAVTVIDREQLDSQFQTSRNLGEVLAKTVPGMAPASQTLTNFNQSLRGRNLLVLIDGVPQNTNRNISRDLMNIDPANIERIEVLRGASAVYGSGAAGGVVNIITRSNDAPNSTTLGLRSSLTKLDEDGLGYRAEQHLGGGNDSYDYGVNLAWERQGAFFDADGDRIAPEPSQGDLSDTDSLSLAGKLRWFLNGSTLTLSANHFDAEQDTDYASDPAVASLPAGSVKARPISGLKLERQSRTRNSAINLSWIANQTLLGSLDTQLYYRDYHARFSPADGRTWSTWGVLGQNFQDTETMGARVGLSTELSEASLVRWGVDVSREKSEAPIATYDGNAFDNSGGLVFINTGDRTFMPPITQDTVGTFVQLEHGFSDRLRGELGARYEYASAEFDDFTTLGQGNGIEGGEISFDDFLFNTGLVFDVTRTSELYANFSQGFELPDVGLQLRYAPSDFDITSSQLKPIKTDNYEIGTRSDWGRTQTSVAVFYSRSDLGQPTIKDFAFVQPRAKERIYGIEATLDYLISENWLLGGLVTWLEGERYDDDDQRWEALNGYRIPPVQARTYAEYTPNNHWFHRLQINYSGSRDDAFEDQVGFGSREVESYTTVDYHTRYQINQHKVSVGVENLLNENYFTVYGQLLRNNNNTSHIPASGITLMATYQYQW</sequence>
<proteinExistence type="inferred from homology"/>
<evidence type="ECO:0000313" key="7">
    <source>
        <dbReference type="Proteomes" id="UP000753376"/>
    </source>
</evidence>
<evidence type="ECO:0000256" key="1">
    <source>
        <dbReference type="PROSITE-ProRule" id="PRU01360"/>
    </source>
</evidence>
<comment type="similarity">
    <text evidence="1 2">Belongs to the TonB-dependent receptor family.</text>
</comment>
<dbReference type="InterPro" id="IPR039426">
    <property type="entry name" value="TonB-dep_rcpt-like"/>
</dbReference>
<feature type="domain" description="TonB-dependent receptor-like beta-barrel" evidence="4">
    <location>
        <begin position="294"/>
        <end position="676"/>
    </location>
</feature>
<dbReference type="Pfam" id="PF07715">
    <property type="entry name" value="Plug"/>
    <property type="match status" value="1"/>
</dbReference>
<dbReference type="Proteomes" id="UP000753376">
    <property type="component" value="Unassembled WGS sequence"/>
</dbReference>
<dbReference type="PROSITE" id="PS52016">
    <property type="entry name" value="TONB_DEPENDENT_REC_3"/>
    <property type="match status" value="1"/>
</dbReference>
<comment type="subcellular location">
    <subcellularLocation>
        <location evidence="1">Cell outer membrane</location>
        <topology evidence="1">Multi-pass membrane protein</topology>
    </subcellularLocation>
</comment>
<keyword evidence="7" id="KW-1185">Reference proteome</keyword>
<dbReference type="InterPro" id="IPR000531">
    <property type="entry name" value="Beta-barrel_TonB"/>
</dbReference>
<feature type="domain" description="TonB-dependent receptor plug" evidence="5">
    <location>
        <begin position="49"/>
        <end position="151"/>
    </location>
</feature>
<feature type="signal peptide" evidence="3">
    <location>
        <begin position="1"/>
        <end position="25"/>
    </location>
</feature>
<feature type="chain" id="PRO_5047369380" evidence="3">
    <location>
        <begin position="26"/>
        <end position="713"/>
    </location>
</feature>
<dbReference type="EMBL" id="JAHKPV010000001">
    <property type="protein sequence ID" value="MBU2873015.1"/>
    <property type="molecule type" value="Genomic_DNA"/>
</dbReference>
<protein>
    <submittedName>
        <fullName evidence="6">TonB-dependent receptor</fullName>
    </submittedName>
</protein>
<dbReference type="Pfam" id="PF00593">
    <property type="entry name" value="TonB_dep_Rec_b-barrel"/>
    <property type="match status" value="1"/>
</dbReference>
<accession>A0ABS6A4B5</accession>
<dbReference type="PANTHER" id="PTHR30069:SF42">
    <property type="entry name" value="FERRIC AEROBACTIN RECEPTOR"/>
    <property type="match status" value="1"/>
</dbReference>
<dbReference type="RefSeq" id="WP_216006876.1">
    <property type="nucleotide sequence ID" value="NZ_JAHKPV010000001.1"/>
</dbReference>
<keyword evidence="3" id="KW-0732">Signal</keyword>
<dbReference type="CDD" id="cd01347">
    <property type="entry name" value="ligand_gated_channel"/>
    <property type="match status" value="1"/>
</dbReference>
<keyword evidence="1" id="KW-1134">Transmembrane beta strand</keyword>
<name>A0ABS6A4B5_9GAMM</name>
<keyword evidence="1" id="KW-0812">Transmembrane</keyword>
<reference evidence="6 7" key="1">
    <citation type="submission" date="2021-05" db="EMBL/GenBank/DDBJ databases">
        <title>Draft genomes of bacteria isolated from model marine particles.</title>
        <authorList>
            <person name="Datta M.S."/>
            <person name="Schwartzman J.A."/>
            <person name="Enke T.N."/>
            <person name="Saavedra J."/>
            <person name="Cermak N."/>
            <person name="Cordero O.X."/>
        </authorList>
    </citation>
    <scope>NUCLEOTIDE SEQUENCE [LARGE SCALE GENOMIC DNA]</scope>
    <source>
        <strain evidence="6 7">D2M19</strain>
    </source>
</reference>
<keyword evidence="1 2" id="KW-0472">Membrane</keyword>
<keyword evidence="1" id="KW-0813">Transport</keyword>
<dbReference type="InterPro" id="IPR012910">
    <property type="entry name" value="Plug_dom"/>
</dbReference>